<keyword evidence="2" id="KW-1185">Reference proteome</keyword>
<dbReference type="SUPFAM" id="SSF52540">
    <property type="entry name" value="P-loop containing nucleoside triphosphate hydrolases"/>
    <property type="match status" value="1"/>
</dbReference>
<dbReference type="InterPro" id="IPR027417">
    <property type="entry name" value="P-loop_NTPase"/>
</dbReference>
<dbReference type="OrthoDB" id="9779501at2"/>
<evidence type="ECO:0000313" key="2">
    <source>
        <dbReference type="Proteomes" id="UP000189464"/>
    </source>
</evidence>
<organism evidence="1 2">
    <name type="scientific">Desulforamulus ferrireducens</name>
    <dbReference type="NCBI Taxonomy" id="1833852"/>
    <lineage>
        <taxon>Bacteria</taxon>
        <taxon>Bacillati</taxon>
        <taxon>Bacillota</taxon>
        <taxon>Clostridia</taxon>
        <taxon>Eubacteriales</taxon>
        <taxon>Peptococcaceae</taxon>
        <taxon>Desulforamulus</taxon>
    </lineage>
</organism>
<proteinExistence type="predicted"/>
<name>A0A1S6ISR0_9FIRM</name>
<protein>
    <recommendedName>
        <fullName evidence="3">ATP synthase</fullName>
    </recommendedName>
</protein>
<accession>A0A1S6ISR0</accession>
<dbReference type="KEGG" id="dfg:B0537_01010"/>
<reference evidence="1 2" key="1">
    <citation type="journal article" date="2016" name="Int. J. Syst. Evol. Microbiol.">
        <title>Desulfotomaculum ferrireducens sp. nov., a moderately thermophilic sulfate-reducing and dissimilatory Fe(III)-reducing bacterium isolated from compost.</title>
        <authorList>
            <person name="Yang G."/>
            <person name="Guo J."/>
            <person name="Zhuang L."/>
            <person name="Yuan Y."/>
            <person name="Zhou S."/>
        </authorList>
    </citation>
    <scope>NUCLEOTIDE SEQUENCE [LARGE SCALE GENOMIC DNA]</scope>
    <source>
        <strain evidence="1 2">GSS09</strain>
    </source>
</reference>
<dbReference type="RefSeq" id="WP_077712772.1">
    <property type="nucleotide sequence ID" value="NZ_CP019698.1"/>
</dbReference>
<dbReference type="AlphaFoldDB" id="A0A1S6ISR0"/>
<dbReference type="Proteomes" id="UP000189464">
    <property type="component" value="Chromosome"/>
</dbReference>
<evidence type="ECO:0000313" key="1">
    <source>
        <dbReference type="EMBL" id="AQS57806.1"/>
    </source>
</evidence>
<sequence length="235" mass="25713">MGKLNQQKNGGGRTISKRIVEAYVGEYASGKSEVAVNRALELARGGRQVNLVDLDIVEPCYTLRPIKKELEASGITVLAWETRDTVGLGEAGNIIKPECRWALYREGDVILDIGYGVEGAKTLNLLEGVDETPELQIYAVINAKRPMTSTVPEIIDYIKELGPIDGLINNTHLGDETTPEVVEEGARMVAEVAKILGIPVVATTAEQEVAKKIGQRDVMGAPIRPLTRFMPRTFW</sequence>
<dbReference type="Gene3D" id="3.40.50.300">
    <property type="entry name" value="P-loop containing nucleotide triphosphate hydrolases"/>
    <property type="match status" value="1"/>
</dbReference>
<dbReference type="EMBL" id="CP019698">
    <property type="protein sequence ID" value="AQS57806.1"/>
    <property type="molecule type" value="Genomic_DNA"/>
</dbReference>
<dbReference type="STRING" id="1833852.B0537_01010"/>
<evidence type="ECO:0008006" key="3">
    <source>
        <dbReference type="Google" id="ProtNLM"/>
    </source>
</evidence>
<gene>
    <name evidence="1" type="ORF">B0537_01010</name>
</gene>